<dbReference type="InterPro" id="IPR016454">
    <property type="entry name" value="Cysteine_dSase"/>
</dbReference>
<reference evidence="13" key="1">
    <citation type="journal article" date="2019" name="Int. J. Syst. Evol. Microbiol.">
        <title>The Global Catalogue of Microorganisms (GCM) 10K type strain sequencing project: providing services to taxonomists for standard genome sequencing and annotation.</title>
        <authorList>
            <consortium name="The Broad Institute Genomics Platform"/>
            <consortium name="The Broad Institute Genome Sequencing Center for Infectious Disease"/>
            <person name="Wu L."/>
            <person name="Ma J."/>
        </authorList>
    </citation>
    <scope>NUCLEOTIDE SEQUENCE [LARGE SCALE GENOMIC DNA]</scope>
    <source>
        <strain evidence="13">KCTC 19466</strain>
    </source>
</reference>
<dbReference type="InterPro" id="IPR015422">
    <property type="entry name" value="PyrdxlP-dep_Trfase_small"/>
</dbReference>
<evidence type="ECO:0000256" key="7">
    <source>
        <dbReference type="ARBA" id="ARBA00023004"/>
    </source>
</evidence>
<evidence type="ECO:0000256" key="2">
    <source>
        <dbReference type="ARBA" id="ARBA00006490"/>
    </source>
</evidence>
<evidence type="ECO:0000256" key="1">
    <source>
        <dbReference type="ARBA" id="ARBA00001933"/>
    </source>
</evidence>
<evidence type="ECO:0000256" key="5">
    <source>
        <dbReference type="ARBA" id="ARBA00022723"/>
    </source>
</evidence>
<dbReference type="Gene3D" id="1.10.260.50">
    <property type="match status" value="1"/>
</dbReference>
<feature type="domain" description="Aminotransferase class V" evidence="11">
    <location>
        <begin position="2"/>
        <end position="363"/>
    </location>
</feature>
<dbReference type="EMBL" id="BMXK01000008">
    <property type="protein sequence ID" value="GHD08338.1"/>
    <property type="molecule type" value="Genomic_DNA"/>
</dbReference>
<comment type="cofactor">
    <cofactor evidence="1 10">
        <name>pyridoxal 5'-phosphate</name>
        <dbReference type="ChEBI" id="CHEBI:597326"/>
    </cofactor>
</comment>
<evidence type="ECO:0000256" key="4">
    <source>
        <dbReference type="ARBA" id="ARBA00022679"/>
    </source>
</evidence>
<dbReference type="InterPro" id="IPR015424">
    <property type="entry name" value="PyrdxlP-dep_Trfase"/>
</dbReference>
<proteinExistence type="inferred from homology"/>
<gene>
    <name evidence="12" type="ORF">GCM10008096_19890</name>
</gene>
<sequence>MIYMDAAATAPTRQDVLQTVWPLLTNDFGNPSSRHELGASAARALSFARGTSAAALGVRENDVVFTSGGTESNNLALKGLALAAPRGRHLVVSAVEHSSVRNAARYLAEHHGFELTVVGVDRRGRVDPADVARALREDTTLVSVMAVNNEVGTIQPIAEIAGAARAAGALVHTDAVQAAGWLDLAELAGGVDALTVSGHKIGGIKGAGLLMVRARLPLAEQLGGGGQERGRRGGTENVAGAVATALALQHAARAARDDDGRAAGFGTHLRDAVVQDLQDRAVPTGHPEQRVPGIVSFCFPGTAGEAVLLELERRGIQCSSGSACHADSDEPSPVLLAMGYAPDLALTSVRLSFTRDVKEAEITQTARALVAAVRAVAPGA</sequence>
<evidence type="ECO:0000259" key="11">
    <source>
        <dbReference type="Pfam" id="PF00266"/>
    </source>
</evidence>
<evidence type="ECO:0000256" key="6">
    <source>
        <dbReference type="ARBA" id="ARBA00022898"/>
    </source>
</evidence>
<dbReference type="Gene3D" id="3.40.640.10">
    <property type="entry name" value="Type I PLP-dependent aspartate aminotransferase-like (Major domain)"/>
    <property type="match status" value="1"/>
</dbReference>
<comment type="caution">
    <text evidence="12">The sequence shown here is derived from an EMBL/GenBank/DDBJ whole genome shotgun (WGS) entry which is preliminary data.</text>
</comment>
<evidence type="ECO:0000313" key="12">
    <source>
        <dbReference type="EMBL" id="GHD08338.1"/>
    </source>
</evidence>
<evidence type="ECO:0000256" key="10">
    <source>
        <dbReference type="RuleBase" id="RU004504"/>
    </source>
</evidence>
<keyword evidence="8" id="KW-0411">Iron-sulfur</keyword>
<dbReference type="PANTHER" id="PTHR11601:SF34">
    <property type="entry name" value="CYSTEINE DESULFURASE"/>
    <property type="match status" value="1"/>
</dbReference>
<evidence type="ECO:0000256" key="8">
    <source>
        <dbReference type="ARBA" id="ARBA00023014"/>
    </source>
</evidence>
<protein>
    <recommendedName>
        <fullName evidence="3">cysteine desulfurase</fullName>
        <ecNumber evidence="3">2.8.1.7</ecNumber>
    </recommendedName>
</protein>
<comment type="catalytic activity">
    <reaction evidence="9">
        <text>(sulfur carrier)-H + L-cysteine = (sulfur carrier)-SH + L-alanine</text>
        <dbReference type="Rhea" id="RHEA:43892"/>
        <dbReference type="Rhea" id="RHEA-COMP:14737"/>
        <dbReference type="Rhea" id="RHEA-COMP:14739"/>
        <dbReference type="ChEBI" id="CHEBI:29917"/>
        <dbReference type="ChEBI" id="CHEBI:35235"/>
        <dbReference type="ChEBI" id="CHEBI:57972"/>
        <dbReference type="ChEBI" id="CHEBI:64428"/>
        <dbReference type="EC" id="2.8.1.7"/>
    </reaction>
</comment>
<name>A0ABQ3GI64_9MICC</name>
<dbReference type="PANTHER" id="PTHR11601">
    <property type="entry name" value="CYSTEINE DESULFURYLASE FAMILY MEMBER"/>
    <property type="match status" value="1"/>
</dbReference>
<dbReference type="Pfam" id="PF00266">
    <property type="entry name" value="Aminotran_5"/>
    <property type="match status" value="1"/>
</dbReference>
<keyword evidence="5" id="KW-0479">Metal-binding</keyword>
<dbReference type="SUPFAM" id="SSF53383">
    <property type="entry name" value="PLP-dependent transferases"/>
    <property type="match status" value="1"/>
</dbReference>
<dbReference type="EC" id="2.8.1.7" evidence="3"/>
<keyword evidence="4" id="KW-0808">Transferase</keyword>
<evidence type="ECO:0000256" key="9">
    <source>
        <dbReference type="ARBA" id="ARBA00050776"/>
    </source>
</evidence>
<dbReference type="Gene3D" id="3.90.1150.10">
    <property type="entry name" value="Aspartate Aminotransferase, domain 1"/>
    <property type="match status" value="1"/>
</dbReference>
<accession>A0ABQ3GI64</accession>
<dbReference type="PROSITE" id="PS00595">
    <property type="entry name" value="AA_TRANSFER_CLASS_5"/>
    <property type="match status" value="1"/>
</dbReference>
<dbReference type="InterPro" id="IPR020578">
    <property type="entry name" value="Aminotrans_V_PyrdxlP_BS"/>
</dbReference>
<dbReference type="InterPro" id="IPR015421">
    <property type="entry name" value="PyrdxlP-dep_Trfase_major"/>
</dbReference>
<keyword evidence="13" id="KW-1185">Reference proteome</keyword>
<organism evidence="12 13">
    <name type="scientific">Zhihengliuella salsuginis</name>
    <dbReference type="NCBI Taxonomy" id="578222"/>
    <lineage>
        <taxon>Bacteria</taxon>
        <taxon>Bacillati</taxon>
        <taxon>Actinomycetota</taxon>
        <taxon>Actinomycetes</taxon>
        <taxon>Micrococcales</taxon>
        <taxon>Micrococcaceae</taxon>
        <taxon>Zhihengliuella</taxon>
    </lineage>
</organism>
<evidence type="ECO:0000313" key="13">
    <source>
        <dbReference type="Proteomes" id="UP000642819"/>
    </source>
</evidence>
<dbReference type="PIRSF" id="PIRSF005572">
    <property type="entry name" value="NifS"/>
    <property type="match status" value="1"/>
</dbReference>
<dbReference type="InterPro" id="IPR000192">
    <property type="entry name" value="Aminotrans_V_dom"/>
</dbReference>
<keyword evidence="6" id="KW-0663">Pyridoxal phosphate</keyword>
<comment type="similarity">
    <text evidence="2">Belongs to the class-V pyridoxal-phosphate-dependent aminotransferase family. NifS/IscS subfamily.</text>
</comment>
<evidence type="ECO:0000256" key="3">
    <source>
        <dbReference type="ARBA" id="ARBA00012239"/>
    </source>
</evidence>
<keyword evidence="7" id="KW-0408">Iron</keyword>
<dbReference type="Proteomes" id="UP000642819">
    <property type="component" value="Unassembled WGS sequence"/>
</dbReference>